<protein>
    <submittedName>
        <fullName evidence="2">Uncharacterized protein</fullName>
    </submittedName>
</protein>
<evidence type="ECO:0000256" key="1">
    <source>
        <dbReference type="SAM" id="MobiDB-lite"/>
    </source>
</evidence>
<dbReference type="AlphaFoldDB" id="A0A2H3B4Y7"/>
<keyword evidence="3" id="KW-1185">Reference proteome</keyword>
<name>A0A2H3B4Y7_9AGAR</name>
<organism evidence="2 3">
    <name type="scientific">Armillaria solidipes</name>
    <dbReference type="NCBI Taxonomy" id="1076256"/>
    <lineage>
        <taxon>Eukaryota</taxon>
        <taxon>Fungi</taxon>
        <taxon>Dikarya</taxon>
        <taxon>Basidiomycota</taxon>
        <taxon>Agaricomycotina</taxon>
        <taxon>Agaricomycetes</taxon>
        <taxon>Agaricomycetidae</taxon>
        <taxon>Agaricales</taxon>
        <taxon>Marasmiineae</taxon>
        <taxon>Physalacriaceae</taxon>
        <taxon>Armillaria</taxon>
    </lineage>
</organism>
<accession>A0A2H3B4Y7</accession>
<proteinExistence type="predicted"/>
<evidence type="ECO:0000313" key="2">
    <source>
        <dbReference type="EMBL" id="PBK61068.1"/>
    </source>
</evidence>
<gene>
    <name evidence="2" type="ORF">ARMSODRAFT_1025975</name>
</gene>
<dbReference type="STRING" id="1076256.A0A2H3B4Y7"/>
<dbReference type="EMBL" id="KZ293479">
    <property type="protein sequence ID" value="PBK61068.1"/>
    <property type="molecule type" value="Genomic_DNA"/>
</dbReference>
<feature type="compositionally biased region" description="Polar residues" evidence="1">
    <location>
        <begin position="131"/>
        <end position="140"/>
    </location>
</feature>
<evidence type="ECO:0000313" key="3">
    <source>
        <dbReference type="Proteomes" id="UP000218334"/>
    </source>
</evidence>
<reference evidence="3" key="1">
    <citation type="journal article" date="2017" name="Nat. Ecol. Evol.">
        <title>Genome expansion and lineage-specific genetic innovations in the forest pathogenic fungi Armillaria.</title>
        <authorList>
            <person name="Sipos G."/>
            <person name="Prasanna A.N."/>
            <person name="Walter M.C."/>
            <person name="O'Connor E."/>
            <person name="Balint B."/>
            <person name="Krizsan K."/>
            <person name="Kiss B."/>
            <person name="Hess J."/>
            <person name="Varga T."/>
            <person name="Slot J."/>
            <person name="Riley R."/>
            <person name="Boka B."/>
            <person name="Rigling D."/>
            <person name="Barry K."/>
            <person name="Lee J."/>
            <person name="Mihaltcheva S."/>
            <person name="LaButti K."/>
            <person name="Lipzen A."/>
            <person name="Waldron R."/>
            <person name="Moloney N.M."/>
            <person name="Sperisen C."/>
            <person name="Kredics L."/>
            <person name="Vagvoelgyi C."/>
            <person name="Patrignani A."/>
            <person name="Fitzpatrick D."/>
            <person name="Nagy I."/>
            <person name="Doyle S."/>
            <person name="Anderson J.B."/>
            <person name="Grigoriev I.V."/>
            <person name="Gueldener U."/>
            <person name="Muensterkoetter M."/>
            <person name="Nagy L.G."/>
        </authorList>
    </citation>
    <scope>NUCLEOTIDE SEQUENCE [LARGE SCALE GENOMIC DNA]</scope>
    <source>
        <strain evidence="3">28-4</strain>
    </source>
</reference>
<feature type="region of interest" description="Disordered" evidence="1">
    <location>
        <begin position="122"/>
        <end position="152"/>
    </location>
</feature>
<sequence length="221" mass="25131">MSDYFANGSLRSQGYIVWTNAFKLDILANDYFYPFEDTDLQYRTRHAYRLASRWLAGSPLTPKSEKTFIGSPVCDIKFVSGQGNRWLLTIRDIAQQQKCSEWFPKDAIFTQVRLNADPGSEADVTVADNRAPTSGQQQDPARNLFRRRRPTPGDVIGLSEDISKTLIHNWKTNERAYLDDVGDTRHDYRLQVVFTPPTIFVVRACLSQFTPPPSPATSTFS</sequence>
<dbReference type="Proteomes" id="UP000218334">
    <property type="component" value="Unassembled WGS sequence"/>
</dbReference>